<dbReference type="HAMAP" id="MF_01416">
    <property type="entry name" value="ATP_synth_delta_bact"/>
    <property type="match status" value="1"/>
</dbReference>
<keyword evidence="8" id="KW-1003">Cell membrane</keyword>
<dbReference type="GO" id="GO:0045259">
    <property type="term" value="C:proton-transporting ATP synthase complex"/>
    <property type="evidence" value="ECO:0007669"/>
    <property type="project" value="UniProtKB-KW"/>
</dbReference>
<dbReference type="GO" id="GO:0046933">
    <property type="term" value="F:proton-transporting ATP synthase activity, rotational mechanism"/>
    <property type="evidence" value="ECO:0007669"/>
    <property type="project" value="UniProtKB-UniRule"/>
</dbReference>
<dbReference type="SUPFAM" id="SSF47928">
    <property type="entry name" value="N-terminal domain of the delta subunit of the F1F0-ATP synthase"/>
    <property type="match status" value="1"/>
</dbReference>
<name>A0A7H1NPX0_9PROT</name>
<evidence type="ECO:0000256" key="7">
    <source>
        <dbReference type="ARBA" id="ARBA00023310"/>
    </source>
</evidence>
<dbReference type="PROSITE" id="PS00389">
    <property type="entry name" value="ATPASE_DELTA"/>
    <property type="match status" value="1"/>
</dbReference>
<protein>
    <recommendedName>
        <fullName evidence="8">ATP synthase subunit delta</fullName>
    </recommendedName>
    <alternativeName>
        <fullName evidence="8">ATP synthase F(1) sector subunit delta</fullName>
    </alternativeName>
    <alternativeName>
        <fullName evidence="8">F-type ATPase subunit delta</fullName>
        <shortName evidence="8">F-ATPase subunit delta</shortName>
    </alternativeName>
</protein>
<dbReference type="InterPro" id="IPR026015">
    <property type="entry name" value="ATP_synth_OSCP/delta_N_sf"/>
</dbReference>
<dbReference type="InterPro" id="IPR020781">
    <property type="entry name" value="ATPase_OSCP/d_CS"/>
</dbReference>
<keyword evidence="6 8" id="KW-0139">CF(1)</keyword>
<dbReference type="RefSeq" id="WP_203414238.1">
    <property type="nucleotide sequence ID" value="NZ_CP060244.1"/>
</dbReference>
<keyword evidence="4 8" id="KW-0406">Ion transport</keyword>
<keyword evidence="3 8" id="KW-0375">Hydrogen ion transport</keyword>
<dbReference type="Gene3D" id="1.10.520.20">
    <property type="entry name" value="N-terminal domain of the delta subunit of the F1F0-ATP synthase"/>
    <property type="match status" value="1"/>
</dbReference>
<evidence type="ECO:0000256" key="6">
    <source>
        <dbReference type="ARBA" id="ARBA00023196"/>
    </source>
</evidence>
<comment type="subcellular location">
    <subcellularLocation>
        <location evidence="8">Cell membrane</location>
        <topology evidence="8">Peripheral membrane protein</topology>
    </subcellularLocation>
    <subcellularLocation>
        <location evidence="1">Membrane</location>
    </subcellularLocation>
</comment>
<keyword evidence="2 8" id="KW-0813">Transport</keyword>
<keyword evidence="5 8" id="KW-0472">Membrane</keyword>
<dbReference type="Proteomes" id="UP000516349">
    <property type="component" value="Chromosome"/>
</dbReference>
<dbReference type="EMBL" id="CP060244">
    <property type="protein sequence ID" value="QNT77830.1"/>
    <property type="molecule type" value="Genomic_DNA"/>
</dbReference>
<proteinExistence type="inferred from homology"/>
<dbReference type="KEGG" id="ebla:JGUZn3_05880"/>
<keyword evidence="10" id="KW-1185">Reference proteome</keyword>
<keyword evidence="7 8" id="KW-0066">ATP synthesis</keyword>
<evidence type="ECO:0000256" key="3">
    <source>
        <dbReference type="ARBA" id="ARBA00022781"/>
    </source>
</evidence>
<sequence>MVSNEIAVAPSGFVAGSLFGRYATALYDVATEHGKLDEVIEEAQALYQIIEQSSDLRNLLNNRTIQDSESQKAIMAILAHQGFGIIIKNFMGVIIQNRRLPLTEEFLQVFLSLVALRRGVAIAEVISATPLSDVQKAQIQARLVEAGYSRVSIQEKVEKSLLGGLVLRIGSRLYDASLKTRISQLHEKMKGAA</sequence>
<dbReference type="PANTHER" id="PTHR11910">
    <property type="entry name" value="ATP SYNTHASE DELTA CHAIN"/>
    <property type="match status" value="1"/>
</dbReference>
<evidence type="ECO:0000313" key="10">
    <source>
        <dbReference type="Proteomes" id="UP000516349"/>
    </source>
</evidence>
<dbReference type="GO" id="GO:0005886">
    <property type="term" value="C:plasma membrane"/>
    <property type="evidence" value="ECO:0007669"/>
    <property type="project" value="UniProtKB-SubCell"/>
</dbReference>
<dbReference type="PRINTS" id="PR00125">
    <property type="entry name" value="ATPASEDELTA"/>
</dbReference>
<comment type="similarity">
    <text evidence="8">Belongs to the ATPase delta chain family.</text>
</comment>
<dbReference type="InterPro" id="IPR000711">
    <property type="entry name" value="ATPase_OSCP/dsu"/>
</dbReference>
<gene>
    <name evidence="8 9" type="primary">atpH</name>
    <name evidence="9" type="ORF">JGUZn3_05880</name>
</gene>
<accession>A0A7H1NPX0</accession>
<evidence type="ECO:0000256" key="1">
    <source>
        <dbReference type="ARBA" id="ARBA00004370"/>
    </source>
</evidence>
<dbReference type="AlphaFoldDB" id="A0A7H1NPX0"/>
<comment type="function">
    <text evidence="8">F(1)F(0) ATP synthase produces ATP from ADP in the presence of a proton or sodium gradient. F-type ATPases consist of two structural domains, F(1) containing the extramembraneous catalytic core and F(0) containing the membrane proton channel, linked together by a central stalk and a peripheral stalk. During catalysis, ATP synthesis in the catalytic domain of F(1) is coupled via a rotary mechanism of the central stalk subunits to proton translocation.</text>
</comment>
<evidence type="ECO:0000256" key="2">
    <source>
        <dbReference type="ARBA" id="ARBA00022448"/>
    </source>
</evidence>
<comment type="function">
    <text evidence="8">This protein is part of the stalk that links CF(0) to CF(1). It either transmits conformational changes from CF(0) to CF(1) or is implicated in proton conduction.</text>
</comment>
<evidence type="ECO:0000256" key="4">
    <source>
        <dbReference type="ARBA" id="ARBA00023065"/>
    </source>
</evidence>
<evidence type="ECO:0000313" key="9">
    <source>
        <dbReference type="EMBL" id="QNT77830.1"/>
    </source>
</evidence>
<reference evidence="9 10" key="1">
    <citation type="submission" date="2020-08" db="EMBL/GenBank/DDBJ databases">
        <title>Complete genome sequence of Entomobacter blattae G55GP.</title>
        <authorList>
            <person name="Poehlein A."/>
            <person name="Guzman J."/>
            <person name="Daniel R."/>
            <person name="Vilcinskas A."/>
        </authorList>
    </citation>
    <scope>NUCLEOTIDE SEQUENCE [LARGE SCALE GENOMIC DNA]</scope>
    <source>
        <strain evidence="9 10">G55GP</strain>
    </source>
</reference>
<evidence type="ECO:0000256" key="5">
    <source>
        <dbReference type="ARBA" id="ARBA00023136"/>
    </source>
</evidence>
<dbReference type="NCBIfam" id="TIGR01145">
    <property type="entry name" value="ATP_synt_delta"/>
    <property type="match status" value="1"/>
</dbReference>
<dbReference type="Pfam" id="PF00213">
    <property type="entry name" value="OSCP"/>
    <property type="match status" value="1"/>
</dbReference>
<evidence type="ECO:0000256" key="8">
    <source>
        <dbReference type="HAMAP-Rule" id="MF_01416"/>
    </source>
</evidence>
<organism evidence="9 10">
    <name type="scientific">Entomobacter blattae</name>
    <dbReference type="NCBI Taxonomy" id="2762277"/>
    <lineage>
        <taxon>Bacteria</taxon>
        <taxon>Pseudomonadati</taxon>
        <taxon>Pseudomonadota</taxon>
        <taxon>Alphaproteobacteria</taxon>
        <taxon>Acetobacterales</taxon>
        <taxon>Acetobacteraceae</taxon>
        <taxon>Entomobacter</taxon>
    </lineage>
</organism>